<evidence type="ECO:0000256" key="6">
    <source>
        <dbReference type="ARBA" id="ARBA00067332"/>
    </source>
</evidence>
<dbReference type="PROSITE" id="PS50931">
    <property type="entry name" value="HTH_LYSR"/>
    <property type="match status" value="1"/>
</dbReference>
<dbReference type="InterPro" id="IPR036390">
    <property type="entry name" value="WH_DNA-bd_sf"/>
</dbReference>
<protein>
    <recommendedName>
        <fullName evidence="6">HTH-type transcriptional regulator TtuA</fullName>
    </recommendedName>
    <alternativeName>
        <fullName evidence="7">Tartrate utilization transcriptional regulator</fullName>
    </alternativeName>
</protein>
<dbReference type="InterPro" id="IPR000847">
    <property type="entry name" value="LysR_HTH_N"/>
</dbReference>
<evidence type="ECO:0000256" key="3">
    <source>
        <dbReference type="ARBA" id="ARBA00023125"/>
    </source>
</evidence>
<keyword evidence="3" id="KW-0238">DNA-binding</keyword>
<dbReference type="Pfam" id="PF00126">
    <property type="entry name" value="HTH_1"/>
    <property type="match status" value="1"/>
</dbReference>
<dbReference type="Proteomes" id="UP000009319">
    <property type="component" value="Unassembled WGS sequence"/>
</dbReference>
<evidence type="ECO:0000313" key="10">
    <source>
        <dbReference type="Proteomes" id="UP000009319"/>
    </source>
</evidence>
<keyword evidence="10" id="KW-1185">Reference proteome</keyword>
<dbReference type="GO" id="GO:0003677">
    <property type="term" value="F:DNA binding"/>
    <property type="evidence" value="ECO:0007669"/>
    <property type="project" value="UniProtKB-KW"/>
</dbReference>
<dbReference type="GO" id="GO:0032993">
    <property type="term" value="C:protein-DNA complex"/>
    <property type="evidence" value="ECO:0007669"/>
    <property type="project" value="TreeGrafter"/>
</dbReference>
<dbReference type="EMBL" id="CANI01000032">
    <property type="protein sequence ID" value="CCM77770.1"/>
    <property type="molecule type" value="Genomic_DNA"/>
</dbReference>
<comment type="similarity">
    <text evidence="1">Belongs to the LysR transcriptional regulatory family.</text>
</comment>
<evidence type="ECO:0000256" key="1">
    <source>
        <dbReference type="ARBA" id="ARBA00009437"/>
    </source>
</evidence>
<dbReference type="eggNOG" id="COG0583">
    <property type="taxonomic scope" value="Bacteria"/>
</dbReference>
<organism evidence="9 10">
    <name type="scientific">Rhizobium mesoamericanum STM3625</name>
    <dbReference type="NCBI Taxonomy" id="1211777"/>
    <lineage>
        <taxon>Bacteria</taxon>
        <taxon>Pseudomonadati</taxon>
        <taxon>Pseudomonadota</taxon>
        <taxon>Alphaproteobacteria</taxon>
        <taxon>Hyphomicrobiales</taxon>
        <taxon>Rhizobiaceae</taxon>
        <taxon>Rhizobium/Agrobacterium group</taxon>
        <taxon>Rhizobium</taxon>
    </lineage>
</organism>
<dbReference type="RefSeq" id="WP_007528509.1">
    <property type="nucleotide sequence ID" value="NZ_HF536772.1"/>
</dbReference>
<evidence type="ECO:0000256" key="5">
    <source>
        <dbReference type="ARBA" id="ARBA00054626"/>
    </source>
</evidence>
<evidence type="ECO:0000259" key="8">
    <source>
        <dbReference type="PROSITE" id="PS50931"/>
    </source>
</evidence>
<evidence type="ECO:0000256" key="2">
    <source>
        <dbReference type="ARBA" id="ARBA00023015"/>
    </source>
</evidence>
<dbReference type="SUPFAM" id="SSF46785">
    <property type="entry name" value="Winged helix' DNA-binding domain"/>
    <property type="match status" value="1"/>
</dbReference>
<sequence length="303" mass="34132">MELRQLSYFKAVAEELHFGRAAARVRIAQPALSNHVMALERELGCALFIRSTRRVELTRAGETFYDRCVRILSEVDLTTELTRAAGGSRMRQIKIGTVYPATIGMLPTFLAKIARKFPDVKIHIAAGNTGEIIRNLESGQINLGFIRPVENIGALRFFSIASERYYLAVGHGNPLAARDEITIDDLSDQKLIAFSRQNLSFSERYFQEKFETYDLVKNIAYSCDDTWSLVSLVSAGLGIGFVPEWTRELPNRAFELKKVRGIDFRIGLGVAWNREDPTASRDDIVDIARSLARPGRHHVSRVE</sequence>
<dbReference type="PANTHER" id="PTHR30346:SF0">
    <property type="entry name" value="HCA OPERON TRANSCRIPTIONAL ACTIVATOR HCAR"/>
    <property type="match status" value="1"/>
</dbReference>
<dbReference type="Pfam" id="PF03466">
    <property type="entry name" value="LysR_substrate"/>
    <property type="match status" value="1"/>
</dbReference>
<keyword evidence="4" id="KW-0804">Transcription</keyword>
<comment type="caution">
    <text evidence="9">The sequence shown here is derived from an EMBL/GenBank/DDBJ whole genome shotgun (WGS) entry which is preliminary data.</text>
</comment>
<dbReference type="PRINTS" id="PR00039">
    <property type="entry name" value="HTHLYSR"/>
</dbReference>
<reference evidence="9 10" key="1">
    <citation type="journal article" date="2013" name="Genome Announc.">
        <title>Draft Genome Sequence of Rhizobium mesoamericanum STM3625, a Nitrogen-Fixing Symbiont of Mimosa pudica Isolated in French Guiana (South America).</title>
        <authorList>
            <person name="Moulin L."/>
            <person name="Mornico D."/>
            <person name="Melkonian R."/>
            <person name="Klonowska A."/>
        </authorList>
    </citation>
    <scope>NUCLEOTIDE SEQUENCE [LARGE SCALE GENOMIC DNA]</scope>
    <source>
        <strain evidence="9 10">STM3625</strain>
    </source>
</reference>
<dbReference type="AlphaFoldDB" id="K0Q0R0"/>
<dbReference type="GO" id="GO:0003700">
    <property type="term" value="F:DNA-binding transcription factor activity"/>
    <property type="evidence" value="ECO:0007669"/>
    <property type="project" value="InterPro"/>
</dbReference>
<dbReference type="PANTHER" id="PTHR30346">
    <property type="entry name" value="TRANSCRIPTIONAL DUAL REGULATOR HCAR-RELATED"/>
    <property type="match status" value="1"/>
</dbReference>
<feature type="domain" description="HTH lysR-type" evidence="8">
    <location>
        <begin position="1"/>
        <end position="58"/>
    </location>
</feature>
<accession>K0Q0R0</accession>
<dbReference type="SUPFAM" id="SSF53850">
    <property type="entry name" value="Periplasmic binding protein-like II"/>
    <property type="match status" value="1"/>
</dbReference>
<dbReference type="InterPro" id="IPR005119">
    <property type="entry name" value="LysR_subst-bd"/>
</dbReference>
<evidence type="ECO:0000256" key="7">
    <source>
        <dbReference type="ARBA" id="ARBA00083243"/>
    </source>
</evidence>
<dbReference type="FunFam" id="1.10.10.10:FF:000001">
    <property type="entry name" value="LysR family transcriptional regulator"/>
    <property type="match status" value="1"/>
</dbReference>
<gene>
    <name evidence="9" type="ORF">BN77_0735</name>
</gene>
<comment type="function">
    <text evidence="5">Transcriptional regulator of the ttuABCDE tartrate utilization operon.</text>
</comment>
<dbReference type="InterPro" id="IPR036388">
    <property type="entry name" value="WH-like_DNA-bd_sf"/>
</dbReference>
<name>K0Q0R0_9HYPH</name>
<dbReference type="STRING" id="1211777.BN77_0735"/>
<dbReference type="HOGENOM" id="CLU_039613_6_4_5"/>
<proteinExistence type="inferred from homology"/>
<evidence type="ECO:0000256" key="4">
    <source>
        <dbReference type="ARBA" id="ARBA00023163"/>
    </source>
</evidence>
<keyword evidence="2" id="KW-0805">Transcription regulation</keyword>
<dbReference type="Gene3D" id="3.40.190.10">
    <property type="entry name" value="Periplasmic binding protein-like II"/>
    <property type="match status" value="2"/>
</dbReference>
<evidence type="ECO:0000313" key="9">
    <source>
        <dbReference type="EMBL" id="CCM77770.1"/>
    </source>
</evidence>
<dbReference type="CDD" id="cd08414">
    <property type="entry name" value="PBP2_LTTR_aromatics_like"/>
    <property type="match status" value="1"/>
</dbReference>
<dbReference type="Gene3D" id="1.10.10.10">
    <property type="entry name" value="Winged helix-like DNA-binding domain superfamily/Winged helix DNA-binding domain"/>
    <property type="match status" value="1"/>
</dbReference>